<dbReference type="PANTHER" id="PTHR30408:SF13">
    <property type="entry name" value="TYPE I RESTRICTION ENZYME HINDI SPECIFICITY SUBUNIT"/>
    <property type="match status" value="1"/>
</dbReference>
<keyword evidence="5" id="KW-0378">Hydrolase</keyword>
<dbReference type="GO" id="GO:0003677">
    <property type="term" value="F:DNA binding"/>
    <property type="evidence" value="ECO:0007669"/>
    <property type="project" value="UniProtKB-KW"/>
</dbReference>
<organism evidence="5 6">
    <name type="scientific">Cyanobium usitatum str. Tous</name>
    <dbReference type="NCBI Taxonomy" id="2116684"/>
    <lineage>
        <taxon>Bacteria</taxon>
        <taxon>Bacillati</taxon>
        <taxon>Cyanobacteriota</taxon>
        <taxon>Cyanophyceae</taxon>
        <taxon>Synechococcales</taxon>
        <taxon>Prochlorococcaceae</taxon>
        <taxon>Cyanobium</taxon>
    </lineage>
</organism>
<comment type="similarity">
    <text evidence="1">Belongs to the type-I restriction system S methylase family.</text>
</comment>
<comment type="caution">
    <text evidence="5">The sequence shown here is derived from an EMBL/GenBank/DDBJ whole genome shotgun (WGS) entry which is preliminary data.</text>
</comment>
<protein>
    <submittedName>
        <fullName evidence="5">Restriction endonuclease subunit S</fullName>
    </submittedName>
</protein>
<dbReference type="InterPro" id="IPR044946">
    <property type="entry name" value="Restrct_endonuc_typeI_TRD_sf"/>
</dbReference>
<dbReference type="PANTHER" id="PTHR30408">
    <property type="entry name" value="TYPE-1 RESTRICTION ENZYME ECOKI SPECIFICITY PROTEIN"/>
    <property type="match status" value="1"/>
</dbReference>
<dbReference type="InterPro" id="IPR052021">
    <property type="entry name" value="Type-I_RS_S_subunit"/>
</dbReference>
<evidence type="ECO:0000313" key="5">
    <source>
        <dbReference type="EMBL" id="PSJ05782.1"/>
    </source>
</evidence>
<gene>
    <name evidence="5" type="ORF">C7K55_07070</name>
</gene>
<reference evidence="5 6" key="1">
    <citation type="journal article" date="2018" name="Environ. Microbiol.">
        <title>Ecological and genomic features of two widespread freshwater picocyanobacteria.</title>
        <authorList>
            <person name="Cabello-Yeves P.J."/>
            <person name="Picazo A."/>
            <person name="Camacho A."/>
            <person name="Callieri C."/>
            <person name="Rosselli R."/>
            <person name="Roda-Garcia J.J."/>
            <person name="Coutinho F.H."/>
            <person name="Rodriguez-Valera F."/>
        </authorList>
    </citation>
    <scope>NUCLEOTIDE SEQUENCE [LARGE SCALE GENOMIC DNA]</scope>
    <source>
        <strain evidence="5 6">Tous</strain>
    </source>
</reference>
<sequence length="384" mass="42336">MSTVSYVSEKTYWEWSTRGFPEAADVLITTEAPVGEVAPFPGDQTYLITRRVFAMRGKKGLLDNAYLLYTCLSSIVQDELQSRIRGSTVPRVLKTDILGLQIPLPSIEEQKAIAHILGTLDDKIELNRKTNETLEAIAKALFKSWFVDFDPVRAKAKGLPTGLPAEISDLFPDSFEDSELGEIPSGWEVKALDEIAHFLNGLALQKFPPEDGAATLPVIKIAQLKKGDSTGADRCSTAVPSDYVVRDGDMLFSWSGSLAVDIWCGGDGALNQHLFKVTSKTYAKWFFCLWVKHHLPVFQEIAQGKATTMGHIQRHHLSEAKVLIPPPSLLAAMDSAFTALLDRAFGLRRQSKDLGSIRDALLPKLISGEIRIPDAEKMLEEVGV</sequence>
<dbReference type="AlphaFoldDB" id="A0A2P7MX38"/>
<feature type="domain" description="Type I restriction modification DNA specificity" evidence="4">
    <location>
        <begin position="184"/>
        <end position="326"/>
    </location>
</feature>
<proteinExistence type="inferred from homology"/>
<dbReference type="GO" id="GO:0009307">
    <property type="term" value="P:DNA restriction-modification system"/>
    <property type="evidence" value="ECO:0007669"/>
    <property type="project" value="UniProtKB-KW"/>
</dbReference>
<dbReference type="InterPro" id="IPR000055">
    <property type="entry name" value="Restrct_endonuc_typeI_TRD"/>
</dbReference>
<dbReference type="EMBL" id="PXXO01000006">
    <property type="protein sequence ID" value="PSJ05782.1"/>
    <property type="molecule type" value="Genomic_DNA"/>
</dbReference>
<keyword evidence="5" id="KW-0255">Endonuclease</keyword>
<evidence type="ECO:0000256" key="1">
    <source>
        <dbReference type="ARBA" id="ARBA00010923"/>
    </source>
</evidence>
<evidence type="ECO:0000259" key="4">
    <source>
        <dbReference type="Pfam" id="PF01420"/>
    </source>
</evidence>
<name>A0A2P7MX38_9CYAN</name>
<keyword evidence="6" id="KW-1185">Reference proteome</keyword>
<dbReference type="SUPFAM" id="SSF116734">
    <property type="entry name" value="DNA methylase specificity domain"/>
    <property type="match status" value="2"/>
</dbReference>
<evidence type="ECO:0000313" key="6">
    <source>
        <dbReference type="Proteomes" id="UP000243002"/>
    </source>
</evidence>
<accession>A0A2P7MX38</accession>
<keyword evidence="2" id="KW-0680">Restriction system</keyword>
<dbReference type="Gene3D" id="3.90.220.20">
    <property type="entry name" value="DNA methylase specificity domains"/>
    <property type="match status" value="2"/>
</dbReference>
<keyword evidence="5" id="KW-0540">Nuclease</keyword>
<dbReference type="Pfam" id="PF01420">
    <property type="entry name" value="Methylase_S"/>
    <property type="match status" value="2"/>
</dbReference>
<keyword evidence="3" id="KW-0238">DNA-binding</keyword>
<dbReference type="GO" id="GO:0004519">
    <property type="term" value="F:endonuclease activity"/>
    <property type="evidence" value="ECO:0007669"/>
    <property type="project" value="UniProtKB-KW"/>
</dbReference>
<feature type="domain" description="Type I restriction modification DNA specificity" evidence="4">
    <location>
        <begin position="23"/>
        <end position="135"/>
    </location>
</feature>
<evidence type="ECO:0000256" key="2">
    <source>
        <dbReference type="ARBA" id="ARBA00022747"/>
    </source>
</evidence>
<evidence type="ECO:0000256" key="3">
    <source>
        <dbReference type="ARBA" id="ARBA00023125"/>
    </source>
</evidence>
<dbReference type="Proteomes" id="UP000243002">
    <property type="component" value="Unassembled WGS sequence"/>
</dbReference>